<organism evidence="6">
    <name type="scientific">Gloriosa superba</name>
    <name type="common">Glory lily</name>
    <dbReference type="NCBI Taxonomy" id="41220"/>
    <lineage>
        <taxon>Eukaryota</taxon>
        <taxon>Viridiplantae</taxon>
        <taxon>Streptophyta</taxon>
        <taxon>Embryophyta</taxon>
        <taxon>Tracheophyta</taxon>
        <taxon>Spermatophyta</taxon>
        <taxon>Magnoliopsida</taxon>
        <taxon>Liliopsida</taxon>
        <taxon>Liliales</taxon>
        <taxon>Colchicaceae</taxon>
        <taxon>Gloriosa</taxon>
    </lineage>
</organism>
<comment type="similarity">
    <text evidence="4">Belongs to the class I-like SAM-binding methyltransferase superfamily. gTMT family.</text>
</comment>
<dbReference type="EMBL" id="MT512040">
    <property type="protein sequence ID" value="QLI49051.1"/>
    <property type="molecule type" value="mRNA"/>
</dbReference>
<dbReference type="Pfam" id="PF08241">
    <property type="entry name" value="Methyltransf_11"/>
    <property type="match status" value="1"/>
</dbReference>
<evidence type="ECO:0000313" key="6">
    <source>
        <dbReference type="EMBL" id="QLI49051.1"/>
    </source>
</evidence>
<feature type="domain" description="Methyltransferase type 11" evidence="5">
    <location>
        <begin position="116"/>
        <end position="214"/>
    </location>
</feature>
<feature type="region of interest" description="SAM motif III" evidence="4">
    <location>
        <begin position="205"/>
        <end position="214"/>
    </location>
</feature>
<name>A0A7D5UA45_GLOSU</name>
<dbReference type="SUPFAM" id="SSF53335">
    <property type="entry name" value="S-adenosyl-L-methionine-dependent methyltransferases"/>
    <property type="match status" value="1"/>
</dbReference>
<dbReference type="Gene3D" id="3.40.50.150">
    <property type="entry name" value="Vaccinia Virus protein VP39"/>
    <property type="match status" value="1"/>
</dbReference>
<keyword evidence="2 4" id="KW-0808">Transferase</keyword>
<keyword evidence="3 4" id="KW-0949">S-adenosyl-L-methionine</keyword>
<dbReference type="PANTHER" id="PTHR43591">
    <property type="entry name" value="METHYLTRANSFERASE"/>
    <property type="match status" value="1"/>
</dbReference>
<protein>
    <submittedName>
        <fullName evidence="6">N-methyltransferase</fullName>
    </submittedName>
</protein>
<dbReference type="AlphaFoldDB" id="A0A7D5UA45"/>
<dbReference type="PANTHER" id="PTHR43591:SF81">
    <property type="entry name" value="MAGNESIUM PROTOPORPHYRIN IX METHYLTRANSFERASE, CHLOROPLASTIC-RELATED"/>
    <property type="match status" value="1"/>
</dbReference>
<keyword evidence="1 4" id="KW-0489">Methyltransferase</keyword>
<accession>A0A7D5UA45</accession>
<evidence type="ECO:0000256" key="2">
    <source>
        <dbReference type="ARBA" id="ARBA00022679"/>
    </source>
</evidence>
<dbReference type="GO" id="GO:0032259">
    <property type="term" value="P:methylation"/>
    <property type="evidence" value="ECO:0007669"/>
    <property type="project" value="UniProtKB-UniRule"/>
</dbReference>
<evidence type="ECO:0000256" key="3">
    <source>
        <dbReference type="ARBA" id="ARBA00022691"/>
    </source>
</evidence>
<evidence type="ECO:0000256" key="4">
    <source>
        <dbReference type="PROSITE-ProRule" id="PRU00914"/>
    </source>
</evidence>
<dbReference type="PROSITE" id="PS51581">
    <property type="entry name" value="SAM_GTMT"/>
    <property type="match status" value="1"/>
</dbReference>
<dbReference type="GO" id="GO:0008757">
    <property type="term" value="F:S-adenosylmethionine-dependent methyltransferase activity"/>
    <property type="evidence" value="ECO:0007669"/>
    <property type="project" value="InterPro"/>
</dbReference>
<evidence type="ECO:0000259" key="5">
    <source>
        <dbReference type="Pfam" id="PF08241"/>
    </source>
</evidence>
<feature type="region of interest" description="SAM motif II" evidence="4">
    <location>
        <begin position="178"/>
        <end position="186"/>
    </location>
</feature>
<proteinExistence type="evidence at transcript level"/>
<dbReference type="InterPro" id="IPR029063">
    <property type="entry name" value="SAM-dependent_MTases_sf"/>
</dbReference>
<dbReference type="CDD" id="cd02440">
    <property type="entry name" value="AdoMet_MTases"/>
    <property type="match status" value="1"/>
</dbReference>
<dbReference type="InterPro" id="IPR025774">
    <property type="entry name" value="PiNMT-like"/>
</dbReference>
<reference evidence="6" key="1">
    <citation type="submission" date="2020-05" db="EMBL/GenBank/DDBJ databases">
        <title>Discovery and engineering of colchicine alkaloid biosynthesis.</title>
        <authorList>
            <person name="Nett R.S."/>
            <person name="Lau W."/>
            <person name="Sattely E.S."/>
        </authorList>
    </citation>
    <scope>NUCLEOTIDE SEQUENCE</scope>
</reference>
<sequence length="333" mass="36899">MASLFSTRSLTARLLSLLPSGRSDGGRRALTSSHLSPSHEAAAVEEVNKGIADLYDEMTVVMETLWGDHMHHGFYDVGVPTRSLPDHQTAQIRMIEEALRFAGVSDDPSKKPKRILDVGCGIGGSSLYLAKKYGAKCHGINLSPFQIQRAQSLAMSAGLTDKVSFEIADAQNQPFPDGHFDLVWVLETAEHMPEKSKFIGELARVTAPGGIVIITSWCQRDLLPSEVSLRPDEVSLLNKLSESHHLPKWCSPSEYVKLAESSSFKDIKTADWTEHVAPHWNVAMRPVLTWKGITFILRSGWKMAKGLLAMPIVSEGREKKIIKYAILTFRKPE</sequence>
<feature type="region of interest" description="SAM motif I" evidence="4">
    <location>
        <begin position="115"/>
        <end position="124"/>
    </location>
</feature>
<dbReference type="InterPro" id="IPR013216">
    <property type="entry name" value="Methyltransf_11"/>
</dbReference>
<evidence type="ECO:0000256" key="1">
    <source>
        <dbReference type="ARBA" id="ARBA00022603"/>
    </source>
</evidence>